<keyword evidence="5 6" id="KW-0472">Membrane</keyword>
<feature type="transmembrane region" description="Helical" evidence="6">
    <location>
        <begin position="347"/>
        <end position="367"/>
    </location>
</feature>
<feature type="transmembrane region" description="Helical" evidence="6">
    <location>
        <begin position="94"/>
        <end position="118"/>
    </location>
</feature>
<dbReference type="SUPFAM" id="SSF103473">
    <property type="entry name" value="MFS general substrate transporter"/>
    <property type="match status" value="1"/>
</dbReference>
<dbReference type="PANTHER" id="PTHR23505">
    <property type="entry name" value="SPINSTER"/>
    <property type="match status" value="1"/>
</dbReference>
<keyword evidence="4 6" id="KW-1133">Transmembrane helix</keyword>
<dbReference type="InterPro" id="IPR036259">
    <property type="entry name" value="MFS_trans_sf"/>
</dbReference>
<dbReference type="GO" id="GO:0022857">
    <property type="term" value="F:transmembrane transporter activity"/>
    <property type="evidence" value="ECO:0007669"/>
    <property type="project" value="InterPro"/>
</dbReference>
<protein>
    <submittedName>
        <fullName evidence="8">Major facilitator superfamily MFS_1</fullName>
    </submittedName>
</protein>
<evidence type="ECO:0000313" key="9">
    <source>
        <dbReference type="Proteomes" id="UP000001868"/>
    </source>
</evidence>
<gene>
    <name evidence="8" type="ordered locus">PHZ_c1024</name>
</gene>
<name>B4RHH8_PHEZH</name>
<feature type="transmembrane region" description="Helical" evidence="6">
    <location>
        <begin position="155"/>
        <end position="176"/>
    </location>
</feature>
<dbReference type="KEGG" id="pzu:PHZ_c1024"/>
<feature type="transmembrane region" description="Helical" evidence="6">
    <location>
        <begin position="63"/>
        <end position="82"/>
    </location>
</feature>
<dbReference type="GO" id="GO:0016020">
    <property type="term" value="C:membrane"/>
    <property type="evidence" value="ECO:0007669"/>
    <property type="project" value="UniProtKB-SubCell"/>
</dbReference>
<dbReference type="RefSeq" id="WP_012521584.1">
    <property type="nucleotide sequence ID" value="NC_011144.1"/>
</dbReference>
<dbReference type="InterPro" id="IPR044770">
    <property type="entry name" value="MFS_spinster-like"/>
</dbReference>
<feature type="transmembrane region" description="Helical" evidence="6">
    <location>
        <begin position="182"/>
        <end position="204"/>
    </location>
</feature>
<sequence>MTAAVTPGVESATAPDHAPPFSRAYTRYAMGLLLGIYIVNFLDRQVINILAEPIKRDLGLSDTALGLMSGLAFALFYTVLGIPLARLAERKNRAYIIGGSVAVWSGFTALCATAGNFWQLVLYRIGVGVGEAGCTPPAHSLIVDYVPKEKRSSALAFYSMGTPLGSLLGLVLGGLIADAYGWRMAFLVAGLPGIVFAILAFTTLKEPRRILARHAEQVKAAQATFGETVRYLTAKPTFWLIALGAAIKAFIGYGHAPFTASFFLRVHEGEIAALAAGFGLGPVGFLGLALGIIAGVGGALGAWLGGWIADAVGKTNVGNHMVTPAIASLAGVPVYCAAVLVDSALVALALLTLSYFLGTMWYGPVYGTAQSIVPPHMRATGAAILLFIVNLVGLGLGPLAVGALSDWLNVGQGLGSAEGIRWALIAAACTGVLAFLGFWLARRTLPVDSVS</sequence>
<evidence type="ECO:0000256" key="6">
    <source>
        <dbReference type="SAM" id="Phobius"/>
    </source>
</evidence>
<feature type="domain" description="Major facilitator superfamily (MFS) profile" evidence="7">
    <location>
        <begin position="29"/>
        <end position="445"/>
    </location>
</feature>
<evidence type="ECO:0000256" key="5">
    <source>
        <dbReference type="ARBA" id="ARBA00023136"/>
    </source>
</evidence>
<feature type="transmembrane region" description="Helical" evidence="6">
    <location>
        <begin position="284"/>
        <end position="309"/>
    </location>
</feature>
<evidence type="ECO:0000256" key="1">
    <source>
        <dbReference type="ARBA" id="ARBA00004141"/>
    </source>
</evidence>
<dbReference type="Proteomes" id="UP000001868">
    <property type="component" value="Chromosome"/>
</dbReference>
<organism evidence="8 9">
    <name type="scientific">Phenylobacterium zucineum (strain HLK1)</name>
    <dbReference type="NCBI Taxonomy" id="450851"/>
    <lineage>
        <taxon>Bacteria</taxon>
        <taxon>Pseudomonadati</taxon>
        <taxon>Pseudomonadota</taxon>
        <taxon>Alphaproteobacteria</taxon>
        <taxon>Caulobacterales</taxon>
        <taxon>Caulobacteraceae</taxon>
        <taxon>Phenylobacterium</taxon>
    </lineage>
</organism>
<feature type="transmembrane region" description="Helical" evidence="6">
    <location>
        <begin position="379"/>
        <end position="400"/>
    </location>
</feature>
<keyword evidence="9" id="KW-1185">Reference proteome</keyword>
<keyword evidence="3 6" id="KW-0812">Transmembrane</keyword>
<dbReference type="InterPro" id="IPR011701">
    <property type="entry name" value="MFS"/>
</dbReference>
<reference evidence="8 9" key="1">
    <citation type="journal article" date="2008" name="BMC Genomics">
        <title>Complete genome of Phenylobacterium zucineum - a novel facultative intracellular bacterium isolated from human erythroleukemia cell line K562.</title>
        <authorList>
            <person name="Luo Y."/>
            <person name="Xu X."/>
            <person name="Ding Z."/>
            <person name="Liu Z."/>
            <person name="Zhang B."/>
            <person name="Yan Z."/>
            <person name="Sun J."/>
            <person name="Hu S."/>
            <person name="Hu X."/>
        </authorList>
    </citation>
    <scope>NUCLEOTIDE SEQUENCE [LARGE SCALE GENOMIC DNA]</scope>
    <source>
        <strain evidence="8 9">HLK1</strain>
    </source>
</reference>
<evidence type="ECO:0000259" key="7">
    <source>
        <dbReference type="PROSITE" id="PS50850"/>
    </source>
</evidence>
<evidence type="ECO:0000256" key="2">
    <source>
        <dbReference type="ARBA" id="ARBA00022448"/>
    </source>
</evidence>
<evidence type="ECO:0000313" key="8">
    <source>
        <dbReference type="EMBL" id="ACG77438.1"/>
    </source>
</evidence>
<accession>B4RHH8</accession>
<dbReference type="OrthoDB" id="7497327at2"/>
<feature type="transmembrane region" description="Helical" evidence="6">
    <location>
        <begin position="420"/>
        <end position="441"/>
    </location>
</feature>
<proteinExistence type="predicted"/>
<comment type="subcellular location">
    <subcellularLocation>
        <location evidence="1">Membrane</location>
        <topology evidence="1">Multi-pass membrane protein</topology>
    </subcellularLocation>
</comment>
<dbReference type="AlphaFoldDB" id="B4RHH8"/>
<dbReference type="Gene3D" id="1.20.1250.20">
    <property type="entry name" value="MFS general substrate transporter like domains"/>
    <property type="match status" value="1"/>
</dbReference>
<dbReference type="CDD" id="cd17328">
    <property type="entry name" value="MFS_spinster_like"/>
    <property type="match status" value="1"/>
</dbReference>
<feature type="transmembrane region" description="Helical" evidence="6">
    <location>
        <begin position="238"/>
        <end position="264"/>
    </location>
</feature>
<feature type="transmembrane region" description="Helical" evidence="6">
    <location>
        <begin position="321"/>
        <end position="341"/>
    </location>
</feature>
<dbReference type="EMBL" id="CP000747">
    <property type="protein sequence ID" value="ACG77438.1"/>
    <property type="molecule type" value="Genomic_DNA"/>
</dbReference>
<dbReference type="eggNOG" id="COG2271">
    <property type="taxonomic scope" value="Bacteria"/>
</dbReference>
<dbReference type="PROSITE" id="PS50850">
    <property type="entry name" value="MFS"/>
    <property type="match status" value="1"/>
</dbReference>
<evidence type="ECO:0000256" key="3">
    <source>
        <dbReference type="ARBA" id="ARBA00022692"/>
    </source>
</evidence>
<dbReference type="HOGENOM" id="CLU_001265_5_12_5"/>
<evidence type="ECO:0000256" key="4">
    <source>
        <dbReference type="ARBA" id="ARBA00022989"/>
    </source>
</evidence>
<dbReference type="PANTHER" id="PTHR23505:SF79">
    <property type="entry name" value="PROTEIN SPINSTER"/>
    <property type="match status" value="1"/>
</dbReference>
<feature type="transmembrane region" description="Helical" evidence="6">
    <location>
        <begin position="25"/>
        <end position="42"/>
    </location>
</feature>
<keyword evidence="2" id="KW-0813">Transport</keyword>
<dbReference type="InterPro" id="IPR020846">
    <property type="entry name" value="MFS_dom"/>
</dbReference>
<dbReference type="STRING" id="450851.PHZ_c1024"/>
<dbReference type="Pfam" id="PF07690">
    <property type="entry name" value="MFS_1"/>
    <property type="match status" value="1"/>
</dbReference>